<evidence type="ECO:0000256" key="3">
    <source>
        <dbReference type="ARBA" id="ARBA00022676"/>
    </source>
</evidence>
<dbReference type="GO" id="GO:0005886">
    <property type="term" value="C:plasma membrane"/>
    <property type="evidence" value="ECO:0007669"/>
    <property type="project" value="UniProtKB-SubCell"/>
</dbReference>
<evidence type="ECO:0000256" key="5">
    <source>
        <dbReference type="ARBA" id="ARBA00022692"/>
    </source>
</evidence>
<dbReference type="HAMAP" id="MF_00766">
    <property type="entry name" value="PGT_MtgA"/>
    <property type="match status" value="1"/>
</dbReference>
<evidence type="ECO:0000313" key="15">
    <source>
        <dbReference type="Proteomes" id="UP000187266"/>
    </source>
</evidence>
<dbReference type="AlphaFoldDB" id="A0A1U7DM81"/>
<feature type="domain" description="Glycosyl transferase family 51" evidence="13">
    <location>
        <begin position="77"/>
        <end position="236"/>
    </location>
</feature>
<dbReference type="UniPathway" id="UPA00219"/>
<dbReference type="GO" id="GO:0009274">
    <property type="term" value="C:peptidoglycan-based cell wall"/>
    <property type="evidence" value="ECO:0007669"/>
    <property type="project" value="InterPro"/>
</dbReference>
<dbReference type="InterPro" id="IPR011812">
    <property type="entry name" value="Pep_trsgly"/>
</dbReference>
<keyword evidence="15" id="KW-1185">Reference proteome</keyword>
<dbReference type="EC" id="2.4.99.28" evidence="11"/>
<keyword evidence="2 11" id="KW-0997">Cell inner membrane</keyword>
<evidence type="ECO:0000256" key="11">
    <source>
        <dbReference type="HAMAP-Rule" id="MF_00766"/>
    </source>
</evidence>
<keyword evidence="8 11" id="KW-1133">Transmembrane helix</keyword>
<evidence type="ECO:0000256" key="6">
    <source>
        <dbReference type="ARBA" id="ARBA00022960"/>
    </source>
</evidence>
<dbReference type="STRING" id="1267768.BV394_09365"/>
<protein>
    <recommendedName>
        <fullName evidence="11">Biosynthetic peptidoglycan transglycosylase</fullName>
        <ecNumber evidence="11">2.4.99.28</ecNumber>
    </recommendedName>
    <alternativeName>
        <fullName evidence="11">Glycan polymerase</fullName>
    </alternativeName>
    <alternativeName>
        <fullName evidence="11">Peptidoglycan glycosyltransferase MtgA</fullName>
        <shortName evidence="11">PGT</shortName>
    </alternativeName>
</protein>
<dbReference type="RefSeq" id="WP_076981098.1">
    <property type="nucleotide sequence ID" value="NZ_CP019124.1"/>
</dbReference>
<feature type="region of interest" description="Disordered" evidence="12">
    <location>
        <begin position="1"/>
        <end position="27"/>
    </location>
</feature>
<keyword evidence="3 11" id="KW-0328">Glycosyltransferase</keyword>
<evidence type="ECO:0000259" key="13">
    <source>
        <dbReference type="Pfam" id="PF00912"/>
    </source>
</evidence>
<dbReference type="Gene3D" id="1.10.3810.10">
    <property type="entry name" value="Biosynthetic peptidoglycan transglycosylase-like"/>
    <property type="match status" value="1"/>
</dbReference>
<organism evidence="14 15">
    <name type="scientific">Brevirhabdus pacifica</name>
    <dbReference type="NCBI Taxonomy" id="1267768"/>
    <lineage>
        <taxon>Bacteria</taxon>
        <taxon>Pseudomonadati</taxon>
        <taxon>Pseudomonadota</taxon>
        <taxon>Alphaproteobacteria</taxon>
        <taxon>Rhodobacterales</taxon>
        <taxon>Paracoccaceae</taxon>
        <taxon>Brevirhabdus</taxon>
    </lineage>
</organism>
<keyword evidence="10 11" id="KW-0961">Cell wall biogenesis/degradation</keyword>
<keyword evidence="1 11" id="KW-1003">Cell membrane</keyword>
<dbReference type="Proteomes" id="UP000187266">
    <property type="component" value="Chromosome"/>
</dbReference>
<evidence type="ECO:0000256" key="7">
    <source>
        <dbReference type="ARBA" id="ARBA00022984"/>
    </source>
</evidence>
<dbReference type="EMBL" id="CP019124">
    <property type="protein sequence ID" value="APX91081.1"/>
    <property type="molecule type" value="Genomic_DNA"/>
</dbReference>
<evidence type="ECO:0000256" key="10">
    <source>
        <dbReference type="ARBA" id="ARBA00023316"/>
    </source>
</evidence>
<dbReference type="PANTHER" id="PTHR30400">
    <property type="entry name" value="MONOFUNCTIONAL BIOSYNTHETIC PEPTIDOGLYCAN TRANSGLYCOSYLASE"/>
    <property type="match status" value="1"/>
</dbReference>
<dbReference type="GO" id="GO:0008955">
    <property type="term" value="F:peptidoglycan glycosyltransferase activity"/>
    <property type="evidence" value="ECO:0007669"/>
    <property type="project" value="UniProtKB-UniRule"/>
</dbReference>
<name>A0A1U7DM81_9RHOB</name>
<dbReference type="InterPro" id="IPR023346">
    <property type="entry name" value="Lysozyme-like_dom_sf"/>
</dbReference>
<keyword evidence="4 11" id="KW-0808">Transferase</keyword>
<feature type="compositionally biased region" description="Basic residues" evidence="12">
    <location>
        <begin position="10"/>
        <end position="22"/>
    </location>
</feature>
<dbReference type="GO" id="GO:0016763">
    <property type="term" value="F:pentosyltransferase activity"/>
    <property type="evidence" value="ECO:0007669"/>
    <property type="project" value="InterPro"/>
</dbReference>
<dbReference type="SUPFAM" id="SSF53955">
    <property type="entry name" value="Lysozyme-like"/>
    <property type="match status" value="1"/>
</dbReference>
<keyword evidence="9 11" id="KW-0472">Membrane</keyword>
<evidence type="ECO:0000256" key="4">
    <source>
        <dbReference type="ARBA" id="ARBA00022679"/>
    </source>
</evidence>
<comment type="function">
    <text evidence="11">Peptidoglycan polymerase that catalyzes glycan chain elongation from lipid-linked precursors.</text>
</comment>
<evidence type="ECO:0000256" key="12">
    <source>
        <dbReference type="SAM" id="MobiDB-lite"/>
    </source>
</evidence>
<keyword evidence="7 11" id="KW-0573">Peptidoglycan synthesis</keyword>
<dbReference type="InterPro" id="IPR036950">
    <property type="entry name" value="PBP_transglycosylase"/>
</dbReference>
<dbReference type="GO" id="GO:0008360">
    <property type="term" value="P:regulation of cell shape"/>
    <property type="evidence" value="ECO:0007669"/>
    <property type="project" value="UniProtKB-KW"/>
</dbReference>
<keyword evidence="5 11" id="KW-0812">Transmembrane</keyword>
<dbReference type="GO" id="GO:0071555">
    <property type="term" value="P:cell wall organization"/>
    <property type="evidence" value="ECO:0007669"/>
    <property type="project" value="UniProtKB-KW"/>
</dbReference>
<dbReference type="InterPro" id="IPR001264">
    <property type="entry name" value="Glyco_trans_51"/>
</dbReference>
<comment type="subcellular location">
    <subcellularLocation>
        <location evidence="11">Cell inner membrane</location>
        <topology evidence="11">Single-pass membrane protein</topology>
    </subcellularLocation>
</comment>
<feature type="transmembrane region" description="Helical" evidence="11">
    <location>
        <begin position="38"/>
        <end position="59"/>
    </location>
</feature>
<comment type="catalytic activity">
    <reaction evidence="11">
        <text>[GlcNAc-(1-&gt;4)-Mur2Ac(oyl-L-Ala-gamma-D-Glu-L-Lys-D-Ala-D-Ala)](n)-di-trans,octa-cis-undecaprenyl diphosphate + beta-D-GlcNAc-(1-&gt;4)-Mur2Ac(oyl-L-Ala-gamma-D-Glu-L-Lys-D-Ala-D-Ala)-di-trans,octa-cis-undecaprenyl diphosphate = [GlcNAc-(1-&gt;4)-Mur2Ac(oyl-L-Ala-gamma-D-Glu-L-Lys-D-Ala-D-Ala)](n+1)-di-trans,octa-cis-undecaprenyl diphosphate + di-trans,octa-cis-undecaprenyl diphosphate + H(+)</text>
        <dbReference type="Rhea" id="RHEA:23708"/>
        <dbReference type="Rhea" id="RHEA-COMP:9602"/>
        <dbReference type="Rhea" id="RHEA-COMP:9603"/>
        <dbReference type="ChEBI" id="CHEBI:15378"/>
        <dbReference type="ChEBI" id="CHEBI:58405"/>
        <dbReference type="ChEBI" id="CHEBI:60033"/>
        <dbReference type="ChEBI" id="CHEBI:78435"/>
        <dbReference type="EC" id="2.4.99.28"/>
    </reaction>
</comment>
<comment type="similarity">
    <text evidence="11">Belongs to the glycosyltransferase 51 family.</text>
</comment>
<proteinExistence type="inferred from homology"/>
<comment type="pathway">
    <text evidence="11">Cell wall biogenesis; peptidoglycan biosynthesis.</text>
</comment>
<dbReference type="GO" id="GO:0009252">
    <property type="term" value="P:peptidoglycan biosynthetic process"/>
    <property type="evidence" value="ECO:0007669"/>
    <property type="project" value="UniProtKB-UniRule"/>
</dbReference>
<accession>A0A1U7DM81</accession>
<evidence type="ECO:0000313" key="14">
    <source>
        <dbReference type="EMBL" id="APX91081.1"/>
    </source>
</evidence>
<gene>
    <name evidence="11" type="primary">mtgA</name>
    <name evidence="14" type="ORF">BV394_09365</name>
</gene>
<dbReference type="Pfam" id="PF00912">
    <property type="entry name" value="Transgly"/>
    <property type="match status" value="1"/>
</dbReference>
<evidence type="ECO:0000256" key="1">
    <source>
        <dbReference type="ARBA" id="ARBA00022475"/>
    </source>
</evidence>
<dbReference type="NCBIfam" id="TIGR02070">
    <property type="entry name" value="mono_pep_trsgly"/>
    <property type="match status" value="1"/>
</dbReference>
<evidence type="ECO:0000256" key="2">
    <source>
        <dbReference type="ARBA" id="ARBA00022519"/>
    </source>
</evidence>
<evidence type="ECO:0000256" key="8">
    <source>
        <dbReference type="ARBA" id="ARBA00022989"/>
    </source>
</evidence>
<dbReference type="PANTHER" id="PTHR30400:SF0">
    <property type="entry name" value="BIOSYNTHETIC PEPTIDOGLYCAN TRANSGLYCOSYLASE"/>
    <property type="match status" value="1"/>
</dbReference>
<keyword evidence="6 11" id="KW-0133">Cell shape</keyword>
<reference evidence="14 15" key="1">
    <citation type="submission" date="2017-01" db="EMBL/GenBank/DDBJ databases">
        <title>Genomic analysis of Xuhuaishuia manganoxidans DY6-4.</title>
        <authorList>
            <person name="Wang X."/>
        </authorList>
    </citation>
    <scope>NUCLEOTIDE SEQUENCE [LARGE SCALE GENOMIC DNA]</scope>
    <source>
        <strain evidence="14 15">DY6-4</strain>
    </source>
</reference>
<sequence length="252" mass="27916">MARQTSSRKSPTRKRPAKKSGRGGKAATPGLRARILRWIGRGALAVLAVLLLSLLYLRFFSPPTTYYMAAEAQRLGSIDHQWVPLSEMDPSMPLSAVAAEDANFCQHWGFDMAAIRKALDDGGQRGASTISQQTVKNVYLWQGRSWTRKALEAILTPMAEAAWPKRRILELYLNVAEFDEGVFGVDAAAFRYFRTSASELTPVQSARLAAILPDPKDRSAARPTDYIKKRTRQIMDGAATLRLDGRARCFAG</sequence>
<evidence type="ECO:0000256" key="9">
    <source>
        <dbReference type="ARBA" id="ARBA00023136"/>
    </source>
</evidence>